<keyword evidence="4" id="KW-0067">ATP-binding</keyword>
<feature type="domain" description="Histidine kinase/HSP90-like ATPase" evidence="3">
    <location>
        <begin position="317"/>
        <end position="409"/>
    </location>
</feature>
<keyword evidence="5" id="KW-1185">Reference proteome</keyword>
<feature type="transmembrane region" description="Helical" evidence="2">
    <location>
        <begin position="179"/>
        <end position="197"/>
    </location>
</feature>
<dbReference type="Pfam" id="PF02518">
    <property type="entry name" value="HATPase_c"/>
    <property type="match status" value="1"/>
</dbReference>
<feature type="transmembrane region" description="Helical" evidence="2">
    <location>
        <begin position="35"/>
        <end position="56"/>
    </location>
</feature>
<evidence type="ECO:0000259" key="3">
    <source>
        <dbReference type="Pfam" id="PF02518"/>
    </source>
</evidence>
<evidence type="ECO:0000313" key="5">
    <source>
        <dbReference type="Proteomes" id="UP001067235"/>
    </source>
</evidence>
<reference evidence="4" key="1">
    <citation type="submission" date="2022-12" db="EMBL/GenBank/DDBJ databases">
        <authorList>
            <person name="Krivoruchko A.V."/>
            <person name="Elkin A."/>
        </authorList>
    </citation>
    <scope>NUCLEOTIDE SEQUENCE</scope>
    <source>
        <strain evidence="4">IEGM 1388</strain>
    </source>
</reference>
<dbReference type="GO" id="GO:0005524">
    <property type="term" value="F:ATP binding"/>
    <property type="evidence" value="ECO:0007669"/>
    <property type="project" value="UniProtKB-KW"/>
</dbReference>
<dbReference type="SUPFAM" id="SSF55874">
    <property type="entry name" value="ATPase domain of HSP90 chaperone/DNA topoisomerase II/histidine kinase"/>
    <property type="match status" value="1"/>
</dbReference>
<organism evidence="4 5">
    <name type="scientific">Gordonia rubripertincta</name>
    <name type="common">Rhodococcus corallinus</name>
    <dbReference type="NCBI Taxonomy" id="36822"/>
    <lineage>
        <taxon>Bacteria</taxon>
        <taxon>Bacillati</taxon>
        <taxon>Actinomycetota</taxon>
        <taxon>Actinomycetes</taxon>
        <taxon>Mycobacteriales</taxon>
        <taxon>Gordoniaceae</taxon>
        <taxon>Gordonia</taxon>
    </lineage>
</organism>
<evidence type="ECO:0000256" key="2">
    <source>
        <dbReference type="SAM" id="Phobius"/>
    </source>
</evidence>
<keyword evidence="2" id="KW-1133">Transmembrane helix</keyword>
<protein>
    <submittedName>
        <fullName evidence="4">ATP-binding protein</fullName>
    </submittedName>
</protein>
<dbReference type="InterPro" id="IPR003594">
    <property type="entry name" value="HATPase_dom"/>
</dbReference>
<accession>A0ABT4MYP5</accession>
<evidence type="ECO:0000313" key="4">
    <source>
        <dbReference type="EMBL" id="MCZ4551845.1"/>
    </source>
</evidence>
<keyword evidence="4" id="KW-0547">Nucleotide-binding</keyword>
<dbReference type="Proteomes" id="UP001067235">
    <property type="component" value="Unassembled WGS sequence"/>
</dbReference>
<evidence type="ECO:0000256" key="1">
    <source>
        <dbReference type="SAM" id="MobiDB-lite"/>
    </source>
</evidence>
<comment type="caution">
    <text evidence="4">The sequence shown here is derived from an EMBL/GenBank/DDBJ whole genome shotgun (WGS) entry which is preliminary data.</text>
</comment>
<feature type="region of interest" description="Disordered" evidence="1">
    <location>
        <begin position="1"/>
        <end position="25"/>
    </location>
</feature>
<gene>
    <name evidence="4" type="ORF">O4213_17780</name>
</gene>
<feature type="compositionally biased region" description="Low complexity" evidence="1">
    <location>
        <begin position="1"/>
        <end position="22"/>
    </location>
</feature>
<keyword evidence="2" id="KW-0812">Transmembrane</keyword>
<dbReference type="Gene3D" id="3.30.565.10">
    <property type="entry name" value="Histidine kinase-like ATPase, C-terminal domain"/>
    <property type="match status" value="1"/>
</dbReference>
<dbReference type="EMBL" id="JAPWIE010000005">
    <property type="protein sequence ID" value="MCZ4551845.1"/>
    <property type="molecule type" value="Genomic_DNA"/>
</dbReference>
<proteinExistence type="predicted"/>
<feature type="transmembrane region" description="Helical" evidence="2">
    <location>
        <begin position="93"/>
        <end position="113"/>
    </location>
</feature>
<dbReference type="InterPro" id="IPR036890">
    <property type="entry name" value="HATPase_C_sf"/>
</dbReference>
<name>A0ABT4MYP5_GORRU</name>
<keyword evidence="2" id="KW-0472">Membrane</keyword>
<feature type="transmembrane region" description="Helical" evidence="2">
    <location>
        <begin position="68"/>
        <end position="86"/>
    </location>
</feature>
<sequence length="411" mass="42978">MSVRSPWRAAPAAAPGRVSRPGAGRGENDNRIVRMLARLVSVGYLAYLALLTPAIIAESARMDPWWPPITVAAVFGLGLLPGVLSFRSDTRLMRATAAAAAMAFLIAAATWWTAWNGPDLDPGDAFWLAAFPGLASLAALIAWPLSLAAAYLVLVCSSTSVIVTAARGGSAIGLLPSQIAFGIMFCALYFGGAAMAIRTVKLLDSTTETTYRAAATAAAQRAQTVERERIDALIHDNVLSTFLAAGRGQPHMVVGPLAASTLAELDALQSRTGPRESFSAEEAITHLRNSAAEADDRATFTVSDPTALHPKRLSADDIRTVGSALSEALRNSRQHAGVDARRAVTVQLTDAVLSIDVIDDGAGFDPSAVPPHRLGIAVSIVGRMGSLPGGSASVQSSPGSGTRIHLEWSLR</sequence>
<dbReference type="RefSeq" id="WP_301572740.1">
    <property type="nucleotide sequence ID" value="NZ_JAPWIE010000005.1"/>
</dbReference>